<organism evidence="2 3">
    <name type="scientific">Streptomyces olivochromogenes</name>
    <dbReference type="NCBI Taxonomy" id="1963"/>
    <lineage>
        <taxon>Bacteria</taxon>
        <taxon>Bacillati</taxon>
        <taxon>Actinomycetota</taxon>
        <taxon>Actinomycetes</taxon>
        <taxon>Kitasatosporales</taxon>
        <taxon>Streptomycetaceae</taxon>
        <taxon>Streptomyces</taxon>
    </lineage>
</organism>
<sequence length="78" mass="8443">MFGFVVHEAALRTKVGGREGMRQQLLHLPEIGGLRNVSLQVLPSGKCGGLAQVHGMIRMQAFGVEESAAFIRKVAEEP</sequence>
<name>A0A250VN42_STROL</name>
<dbReference type="Pfam" id="PF19054">
    <property type="entry name" value="DUF5753"/>
    <property type="match status" value="1"/>
</dbReference>
<evidence type="ECO:0000313" key="2">
    <source>
        <dbReference type="EMBL" id="GAX55486.1"/>
    </source>
</evidence>
<dbReference type="STRING" id="1963.AQJ27_39285"/>
<comment type="caution">
    <text evidence="2">The sequence shown here is derived from an EMBL/GenBank/DDBJ whole genome shotgun (WGS) entry which is preliminary data.</text>
</comment>
<dbReference type="InterPro" id="IPR043917">
    <property type="entry name" value="DUF5753"/>
</dbReference>
<proteinExistence type="predicted"/>
<keyword evidence="3" id="KW-1185">Reference proteome</keyword>
<dbReference type="AlphaFoldDB" id="A0A250VN42"/>
<dbReference type="RefSeq" id="WP_067379903.1">
    <property type="nucleotide sequence ID" value="NZ_BDQI01000019.1"/>
</dbReference>
<evidence type="ECO:0000259" key="1">
    <source>
        <dbReference type="Pfam" id="PF19054"/>
    </source>
</evidence>
<dbReference type="EMBL" id="BDQI01000019">
    <property type="protein sequence ID" value="GAX55486.1"/>
    <property type="molecule type" value="Genomic_DNA"/>
</dbReference>
<gene>
    <name evidence="2" type="ORF">SO3561_07044</name>
</gene>
<dbReference type="Proteomes" id="UP000217446">
    <property type="component" value="Unassembled WGS sequence"/>
</dbReference>
<accession>A0A250VN42</accession>
<reference evidence="3" key="1">
    <citation type="submission" date="2017-05" db="EMBL/GenBank/DDBJ databases">
        <title>Streptomyces olivochromogenes NBRC 3561 whole genome shotgun sequence.</title>
        <authorList>
            <person name="Dohra H."/>
            <person name="Kodani S."/>
        </authorList>
    </citation>
    <scope>NUCLEOTIDE SEQUENCE [LARGE SCALE GENOMIC DNA]</scope>
    <source>
        <strain evidence="3">NBRC 3561</strain>
    </source>
</reference>
<protein>
    <recommendedName>
        <fullName evidence="1">DUF5753 domain-containing protein</fullName>
    </recommendedName>
</protein>
<feature type="domain" description="DUF5753" evidence="1">
    <location>
        <begin position="3"/>
        <end position="59"/>
    </location>
</feature>
<evidence type="ECO:0000313" key="3">
    <source>
        <dbReference type="Proteomes" id="UP000217446"/>
    </source>
</evidence>